<keyword evidence="3" id="KW-1185">Reference proteome</keyword>
<name>A0AAD2Q2V1_9AGAR</name>
<dbReference type="AlphaFoldDB" id="A0AAD2Q2V1"/>
<feature type="compositionally biased region" description="Acidic residues" evidence="1">
    <location>
        <begin position="49"/>
        <end position="73"/>
    </location>
</feature>
<gene>
    <name evidence="2" type="ORF">MYCIT1_LOCUS11279</name>
</gene>
<evidence type="ECO:0008006" key="4">
    <source>
        <dbReference type="Google" id="ProtNLM"/>
    </source>
</evidence>
<protein>
    <recommendedName>
        <fullName evidence="4">Tc1-like transposase DDE domain-containing protein</fullName>
    </recommendedName>
</protein>
<feature type="compositionally biased region" description="Acidic residues" evidence="1">
    <location>
        <begin position="324"/>
        <end position="341"/>
    </location>
</feature>
<sequence>MPRLKKRNISNLGSHAAKRKKPDHSDSDCDEPSQKCATQDSLSQQPGEGESEGEAEEESEEDDSDLEIVEEDDVPHLQSHADLVKWLKLTDKALDRVPAQNKASQRGNYSSTRVGKDMSVRRQQELHKKAREQEARERAEDRRLGLKSTNLLDFFQKHARSPSPGEISMVSVDSDCADWKATLEEPSGQASAGPASGGIGGEDQCPTGKRGGTDERKASGTSLYGSRPHPREEGRSRGGGTACGDSREMARGRRERADVGMDGGTGRQRGRSGSRAWSRAQGAQRPLTADSPMEQWHEPPSVLDSEADGAESKADGAESKADGADSEADGDVLDTVSEDSDPVPMHEGEEDVFGCTITAQPAILSNDELAEEGLEDLPWDPVEERLPEGGEFKLPLREFVLPERTAKKVPRPIPSNDAVDRAIPEMQELVRPRRAKGPGHTKLKLDLVTHTRLECVLRFLRLYRTSGYAAWSLHSETIATTAGKRGRKTWLARKLREWAIDFCENEKVRKLPTHLLGQHNSRVLTDEDVAGSIHQHLQSLGKWVSAKDIARYVATPEFQARLQIKRNISVRTAQRWMKKMGYRWRKEPSGMYSDGHEREDIVHYWQNVFLPRWRHLHSRARWWIETHSQKTIDVDAKLHAYLSDSEDARVVVIWCHDESIFYGNDQRQIRWVGNLETPTIKAKGEGKSIMVGDYVCPDRGWMRAKTPNADGSFDSARVVLRPGKNRDGYQTIELILAQATKAMNVLDKDYRDEHHVFAYDNARVHTARAPDGLSALHMTVGPSKNFNKTKVNGVQTQVRMRDARFKMGHAQCLYLPDGSFKGMKQLIIERRAMGHDLPDPDARLANGRKMRGECLSFGCRNTPSINCCMKKVLYCEPDFKAQMGMLEEHCMKRGYEVIFFPKYHPELNFIEQCWGYAKRIYRMYPRTTNEDDLEANVISALESVPIDSMRRFATRSLRFADGYHHGLNGAEAAWANKKYRGHQTLPPQYLEDLEKRKLSN</sequence>
<feature type="compositionally biased region" description="Low complexity" evidence="1">
    <location>
        <begin position="271"/>
        <end position="283"/>
    </location>
</feature>
<organism evidence="2 3">
    <name type="scientific">Mycena citricolor</name>
    <dbReference type="NCBI Taxonomy" id="2018698"/>
    <lineage>
        <taxon>Eukaryota</taxon>
        <taxon>Fungi</taxon>
        <taxon>Dikarya</taxon>
        <taxon>Basidiomycota</taxon>
        <taxon>Agaricomycotina</taxon>
        <taxon>Agaricomycetes</taxon>
        <taxon>Agaricomycetidae</taxon>
        <taxon>Agaricales</taxon>
        <taxon>Marasmiineae</taxon>
        <taxon>Mycenaceae</taxon>
        <taxon>Mycena</taxon>
    </lineage>
</organism>
<evidence type="ECO:0000313" key="3">
    <source>
        <dbReference type="Proteomes" id="UP001295794"/>
    </source>
</evidence>
<evidence type="ECO:0000313" key="2">
    <source>
        <dbReference type="EMBL" id="CAK5268182.1"/>
    </source>
</evidence>
<feature type="compositionally biased region" description="Basic and acidic residues" evidence="1">
    <location>
        <begin position="114"/>
        <end position="142"/>
    </location>
</feature>
<feature type="compositionally biased region" description="Basic and acidic residues" evidence="1">
    <location>
        <begin position="310"/>
        <end position="323"/>
    </location>
</feature>
<accession>A0AAD2Q2V1</accession>
<reference evidence="2" key="1">
    <citation type="submission" date="2023-11" db="EMBL/GenBank/DDBJ databases">
        <authorList>
            <person name="De Vega J J."/>
            <person name="De Vega J J."/>
        </authorList>
    </citation>
    <scope>NUCLEOTIDE SEQUENCE</scope>
</reference>
<dbReference type="GO" id="GO:0003676">
    <property type="term" value="F:nucleic acid binding"/>
    <property type="evidence" value="ECO:0007669"/>
    <property type="project" value="InterPro"/>
</dbReference>
<comment type="caution">
    <text evidence="2">The sequence shown here is derived from an EMBL/GenBank/DDBJ whole genome shotgun (WGS) entry which is preliminary data.</text>
</comment>
<feature type="compositionally biased region" description="Polar residues" evidence="1">
    <location>
        <begin position="101"/>
        <end position="113"/>
    </location>
</feature>
<feature type="region of interest" description="Disordered" evidence="1">
    <location>
        <begin position="178"/>
        <end position="348"/>
    </location>
</feature>
<proteinExistence type="predicted"/>
<feature type="compositionally biased region" description="Basic and acidic residues" evidence="1">
    <location>
        <begin position="245"/>
        <end position="259"/>
    </location>
</feature>
<dbReference type="Gene3D" id="3.30.420.10">
    <property type="entry name" value="Ribonuclease H-like superfamily/Ribonuclease H"/>
    <property type="match status" value="1"/>
</dbReference>
<evidence type="ECO:0000256" key="1">
    <source>
        <dbReference type="SAM" id="MobiDB-lite"/>
    </source>
</evidence>
<feature type="region of interest" description="Disordered" evidence="1">
    <location>
        <begin position="95"/>
        <end position="142"/>
    </location>
</feature>
<dbReference type="PANTHER" id="PTHR35871">
    <property type="entry name" value="EXPRESSED PROTEIN"/>
    <property type="match status" value="1"/>
</dbReference>
<dbReference type="Proteomes" id="UP001295794">
    <property type="component" value="Unassembled WGS sequence"/>
</dbReference>
<dbReference type="InterPro" id="IPR036397">
    <property type="entry name" value="RNaseH_sf"/>
</dbReference>
<dbReference type="PANTHER" id="PTHR35871:SF1">
    <property type="entry name" value="CXC1-LIKE CYSTEINE CLUSTER ASSOCIATED WITH KDZ TRANSPOSASES DOMAIN-CONTAINING PROTEIN"/>
    <property type="match status" value="1"/>
</dbReference>
<dbReference type="EMBL" id="CAVNYO010000138">
    <property type="protein sequence ID" value="CAK5268182.1"/>
    <property type="molecule type" value="Genomic_DNA"/>
</dbReference>
<feature type="region of interest" description="Disordered" evidence="1">
    <location>
        <begin position="1"/>
        <end position="76"/>
    </location>
</feature>
<feature type="compositionally biased region" description="Polar residues" evidence="1">
    <location>
        <begin position="35"/>
        <end position="46"/>
    </location>
</feature>